<dbReference type="Proteomes" id="UP000824988">
    <property type="component" value="Chromosome"/>
</dbReference>
<dbReference type="KEGG" id="moz:MoryE10_09640"/>
<evidence type="ECO:0000313" key="1">
    <source>
        <dbReference type="EMBL" id="BBL70358.1"/>
    </source>
</evidence>
<accession>A0A8D4VLL6</accession>
<dbReference type="AlphaFoldDB" id="A0A8D4VLL6"/>
<keyword evidence="2" id="KW-1185">Reference proteome</keyword>
<dbReference type="RefSeq" id="WP_054774702.1">
    <property type="nucleotide sequence ID" value="NZ_AP019782.1"/>
</dbReference>
<reference evidence="1" key="1">
    <citation type="submission" date="2019-06" db="EMBL/GenBank/DDBJ databases">
        <title>Complete genome sequence of Methylogaea oryzae strain JCM16910.</title>
        <authorList>
            <person name="Asakawa S."/>
        </authorList>
    </citation>
    <scope>NUCLEOTIDE SEQUENCE</scope>
    <source>
        <strain evidence="1">E10</strain>
    </source>
</reference>
<dbReference type="InterPro" id="IPR021505">
    <property type="entry name" value="Phage_B3_Orf6"/>
</dbReference>
<name>A0A8D4VLL6_9GAMM</name>
<proteinExistence type="predicted"/>
<dbReference type="Pfam" id="PF11363">
    <property type="entry name" value="DUF3164"/>
    <property type="match status" value="1"/>
</dbReference>
<protein>
    <submittedName>
        <fullName evidence="1">Sulfate transporter</fullName>
    </submittedName>
</protein>
<evidence type="ECO:0000313" key="2">
    <source>
        <dbReference type="Proteomes" id="UP000824988"/>
    </source>
</evidence>
<sequence>MNTTIPAGFRQNSAGHLVPEESISEMDKTRDALVGELIDKARDLNGLIRDFKTDSMGDVQAFIALAAEKYGAKVGGAKGNISLLSFDGRRKVEVNVQDSIAFGEELHAAKALIDNCIHRWTEGGRPEVKALVEHAFQTDKQGKLNYGRIFTLMRLQIEDEEWRRAMQALKDSIKTVGSKTYIRFYERRGADQPFTQIAVDSAAA</sequence>
<gene>
    <name evidence="1" type="ORF">MoryE10_09640</name>
</gene>
<dbReference type="EMBL" id="AP019782">
    <property type="protein sequence ID" value="BBL70358.1"/>
    <property type="molecule type" value="Genomic_DNA"/>
</dbReference>
<organism evidence="1 2">
    <name type="scientific">Methylogaea oryzae</name>
    <dbReference type="NCBI Taxonomy" id="1295382"/>
    <lineage>
        <taxon>Bacteria</taxon>
        <taxon>Pseudomonadati</taxon>
        <taxon>Pseudomonadota</taxon>
        <taxon>Gammaproteobacteria</taxon>
        <taxon>Methylococcales</taxon>
        <taxon>Methylococcaceae</taxon>
        <taxon>Methylogaea</taxon>
    </lineage>
</organism>